<sequence length="353" mass="39971">MRDIQGFVSDYIKGKKHLHLEIGIVTKEDIEYHSFGNPPKQNIVAPEHRLFEIGSLTKVFTSMLLLELEHQQRLSADDTASKYIHLGKNDYLKKITLKHLATHTSGLPRLAPNLSSKKNRYNPYSRYTEQDLLAFLADADYTEQIGKFEYSNTGMGLLGYILCKVTDRTYDDLLKKYITTPLHMMETAALLNTEQNSRLVNGHTSTGKVMPHWDLNGVHDGAGAIKSSVHDMSLFVQANLNEEHPLASAMQQSHVPIRIGESELYFGWQEDTALDQNILWHNGGTFGATSYLAINKEQGVGVVLLSNYCFGSADRVDEYLDAIYKFLTKKDLYPLTFLEPVGKDLLEFVMRNH</sequence>
<evidence type="ECO:0000313" key="3">
    <source>
        <dbReference type="Proteomes" id="UP000323664"/>
    </source>
</evidence>
<accession>A0A5M9WXT9</accession>
<feature type="domain" description="Beta-lactamase-related" evidence="1">
    <location>
        <begin position="45"/>
        <end position="317"/>
    </location>
</feature>
<dbReference type="PANTHER" id="PTHR46825">
    <property type="entry name" value="D-ALANYL-D-ALANINE-CARBOXYPEPTIDASE/ENDOPEPTIDASE AMPH"/>
    <property type="match status" value="1"/>
</dbReference>
<gene>
    <name evidence="2" type="ORF">EC604_20385</name>
</gene>
<comment type="caution">
    <text evidence="2">The sequence shown here is derived from an EMBL/GenBank/DDBJ whole genome shotgun (WGS) entry which is preliminary data.</text>
</comment>
<dbReference type="Proteomes" id="UP000323664">
    <property type="component" value="Unassembled WGS sequence"/>
</dbReference>
<dbReference type="Pfam" id="PF00144">
    <property type="entry name" value="Beta-lactamase"/>
    <property type="match status" value="1"/>
</dbReference>
<reference evidence="2 3" key="1">
    <citation type="journal article" date="2019" name="J. Ind. Microbiol. Biotechnol.">
        <title>Paenibacillus amylolyticus 27C64 has a diverse set of carbohydrate-active enzymes and complete pectin deconstruction system.</title>
        <authorList>
            <person name="Keggi C."/>
            <person name="Doran-Peterson J."/>
        </authorList>
    </citation>
    <scope>NUCLEOTIDE SEQUENCE [LARGE SCALE GENOMIC DNA]</scope>
    <source>
        <strain evidence="2 3">27C64</strain>
    </source>
</reference>
<dbReference type="OrthoDB" id="9803467at2"/>
<evidence type="ECO:0000259" key="1">
    <source>
        <dbReference type="Pfam" id="PF00144"/>
    </source>
</evidence>
<protein>
    <submittedName>
        <fullName evidence="2">Beta-lactamase family protein</fullName>
    </submittedName>
</protein>
<dbReference type="EMBL" id="RIAS01000012">
    <property type="protein sequence ID" value="KAA8786203.1"/>
    <property type="molecule type" value="Genomic_DNA"/>
</dbReference>
<evidence type="ECO:0000313" key="2">
    <source>
        <dbReference type="EMBL" id="KAA8786203.1"/>
    </source>
</evidence>
<dbReference type="InterPro" id="IPR001466">
    <property type="entry name" value="Beta-lactam-related"/>
</dbReference>
<dbReference type="AlphaFoldDB" id="A0A5M9WXT9"/>
<proteinExistence type="predicted"/>
<organism evidence="2 3">
    <name type="scientific">Paenibacillus amylolyticus</name>
    <dbReference type="NCBI Taxonomy" id="1451"/>
    <lineage>
        <taxon>Bacteria</taxon>
        <taxon>Bacillati</taxon>
        <taxon>Bacillota</taxon>
        <taxon>Bacilli</taxon>
        <taxon>Bacillales</taxon>
        <taxon>Paenibacillaceae</taxon>
        <taxon>Paenibacillus</taxon>
    </lineage>
</organism>
<dbReference type="Gene3D" id="3.40.710.10">
    <property type="entry name" value="DD-peptidase/beta-lactamase superfamily"/>
    <property type="match status" value="1"/>
</dbReference>
<dbReference type="InterPro" id="IPR012338">
    <property type="entry name" value="Beta-lactam/transpept-like"/>
</dbReference>
<dbReference type="RefSeq" id="WP_123065922.1">
    <property type="nucleotide sequence ID" value="NZ_RIAS01000012.1"/>
</dbReference>
<name>A0A5M9WXT9_PAEAM</name>
<dbReference type="InterPro" id="IPR050491">
    <property type="entry name" value="AmpC-like"/>
</dbReference>
<dbReference type="SUPFAM" id="SSF56601">
    <property type="entry name" value="beta-lactamase/transpeptidase-like"/>
    <property type="match status" value="1"/>
</dbReference>
<dbReference type="PANTHER" id="PTHR46825:SF8">
    <property type="entry name" value="BETA-LACTAMASE-RELATED"/>
    <property type="match status" value="1"/>
</dbReference>